<dbReference type="AlphaFoldDB" id="A0A4Q9QM65"/>
<accession>A0A4Q9QM65</accession>
<evidence type="ECO:0000313" key="3">
    <source>
        <dbReference type="Proteomes" id="UP000292302"/>
    </source>
</evidence>
<dbReference type="OrthoDB" id="9801795at2"/>
<dbReference type="InterPro" id="IPR026888">
    <property type="entry name" value="AcetylCoA_hyd_C"/>
</dbReference>
<dbReference type="Gene3D" id="3.40.1080.10">
    <property type="entry name" value="Glutaconate Coenzyme A-transferase"/>
    <property type="match status" value="1"/>
</dbReference>
<dbReference type="PANTHER" id="PTHR21432">
    <property type="entry name" value="ACETYL-COA HYDROLASE-RELATED"/>
    <property type="match status" value="1"/>
</dbReference>
<protein>
    <submittedName>
        <fullName evidence="2">Acetyl-CoA hydrolase</fullName>
    </submittedName>
</protein>
<organism evidence="2 3">
    <name type="scientific">Phytopseudomonas daroniae</name>
    <dbReference type="NCBI Taxonomy" id="2487519"/>
    <lineage>
        <taxon>Bacteria</taxon>
        <taxon>Pseudomonadati</taxon>
        <taxon>Pseudomonadota</taxon>
        <taxon>Gammaproteobacteria</taxon>
        <taxon>Pseudomonadales</taxon>
        <taxon>Pseudomonadaceae</taxon>
        <taxon>Phytopseudomonas</taxon>
    </lineage>
</organism>
<comment type="caution">
    <text evidence="2">The sequence shown here is derived from an EMBL/GenBank/DDBJ whole genome shotgun (WGS) entry which is preliminary data.</text>
</comment>
<dbReference type="InterPro" id="IPR046433">
    <property type="entry name" value="ActCoA_hydro"/>
</dbReference>
<evidence type="ECO:0000259" key="1">
    <source>
        <dbReference type="Pfam" id="PF13336"/>
    </source>
</evidence>
<dbReference type="Gene3D" id="3.40.1080.20">
    <property type="entry name" value="Acetyl-CoA hydrolase/transferase C-terminal domain"/>
    <property type="match status" value="1"/>
</dbReference>
<proteinExistence type="predicted"/>
<keyword evidence="3" id="KW-1185">Reference proteome</keyword>
<dbReference type="PANTHER" id="PTHR21432:SF20">
    <property type="entry name" value="ACETYL-COA HYDROLASE"/>
    <property type="match status" value="1"/>
</dbReference>
<gene>
    <name evidence="2" type="ORF">DNK06_11315</name>
</gene>
<dbReference type="Proteomes" id="UP000292302">
    <property type="component" value="Unassembled WGS sequence"/>
</dbReference>
<evidence type="ECO:0000313" key="2">
    <source>
        <dbReference type="EMBL" id="TBU79676.1"/>
    </source>
</evidence>
<feature type="domain" description="Acetyl-CoA hydrolase/transferase C-terminal" evidence="1">
    <location>
        <begin position="430"/>
        <end position="593"/>
    </location>
</feature>
<dbReference type="InterPro" id="IPR037171">
    <property type="entry name" value="NagB/RpiA_transferase-like"/>
</dbReference>
<dbReference type="RefSeq" id="WP_131180136.1">
    <property type="nucleotide sequence ID" value="NZ_QJUI01000009.1"/>
</dbReference>
<dbReference type="GO" id="GO:0008775">
    <property type="term" value="F:acetate CoA-transferase activity"/>
    <property type="evidence" value="ECO:0007669"/>
    <property type="project" value="InterPro"/>
</dbReference>
<dbReference type="SUPFAM" id="SSF100950">
    <property type="entry name" value="NagB/RpiA/CoA transferase-like"/>
    <property type="match status" value="1"/>
</dbReference>
<dbReference type="InterPro" id="IPR038460">
    <property type="entry name" value="AcetylCoA_hyd_C_sf"/>
</dbReference>
<reference evidence="2 3" key="1">
    <citation type="submission" date="2018-06" db="EMBL/GenBank/DDBJ databases">
        <title>Three novel Pseudomonas species isolated from symptomatic oak.</title>
        <authorList>
            <person name="Bueno-Gonzalez V."/>
            <person name="Brady C."/>
        </authorList>
    </citation>
    <scope>NUCLEOTIDE SEQUENCE [LARGE SCALE GENOMIC DNA]</scope>
    <source>
        <strain evidence="2 3">P9A</strain>
    </source>
</reference>
<dbReference type="GO" id="GO:0006083">
    <property type="term" value="P:acetate metabolic process"/>
    <property type="evidence" value="ECO:0007669"/>
    <property type="project" value="InterPro"/>
</dbReference>
<dbReference type="Gene3D" id="3.30.750.70">
    <property type="entry name" value="4-hydroxybutyrate coenzyme like domains"/>
    <property type="match status" value="1"/>
</dbReference>
<dbReference type="EMBL" id="QJUI01000009">
    <property type="protein sequence ID" value="TBU79676.1"/>
    <property type="molecule type" value="Genomic_DNA"/>
</dbReference>
<dbReference type="Pfam" id="PF13336">
    <property type="entry name" value="AcetylCoA_hyd_C"/>
    <property type="match status" value="1"/>
</dbReference>
<name>A0A4Q9QM65_9GAMM</name>
<dbReference type="GO" id="GO:0016787">
    <property type="term" value="F:hydrolase activity"/>
    <property type="evidence" value="ECO:0007669"/>
    <property type="project" value="UniProtKB-KW"/>
</dbReference>
<sequence>MPQQCSIEQAVDHVLDEIDGPIHLGLPLGLGKPNRWVNALYARLREMPERQLTIYTALCLGRPRAGSDLQRRFLEPFVERVYGDYLELDFLADLQGDTLPANVRVEQFFLQPGSLLDSAPAQQDYTSSNYSHAARDINAKGINVIAQLVAQDATRPGHFSLSCNPDITLDLLPLLQARRERGEPILSLVQVHDQLPYMAGDAELPRETFDIQVQESEAGTLFSTPNMPVTVQDHCIGLHASTLVCDGGTLQIGIGAMGDAVSAALLVRHADNASYRAVLGDLQEGNAHPLIDILGDQRPFEEGLYGCSEMFVNGLLALAEAGVIRRVVYPDVRVQRLASAGALDTNGHPRSVQALLDAGLPERLDEATLSWLQDGGLLDANLKLQGENLLLPTDQQCSTELSDPLSQAVLRDYLTPARNGVRVHGGFFLGPQSFYQRLAEMDVRQRSRFGMTGIGFINELYGQEELKRLQRVDARFINSVFTVTALGAAVADQLEDGRVLSGVGGQYNFVAQGHALPDARSILLLRSWRESAGEVSSNIVWEYGHVTIPRHLRDVVITEYGIADLRGKTDAQVIEALLGVSDSRFQAELMAQAIEAGKLPKDFRLDPRFTNNTPERLQGIADRHRASFVEYPLGSDFSPEEQELLRALTWLKGKFRLSEVLELGKAALDAPPAEAFPEQLQRMGLEQPDGLREELYQRLLLAGLKATAIRGR</sequence>
<keyword evidence="2" id="KW-0378">Hydrolase</keyword>